<accession>A0A7C1NUK9</accession>
<reference evidence="7" key="1">
    <citation type="journal article" date="2020" name="mSystems">
        <title>Genome- and Community-Level Interaction Insights into Carbon Utilization and Element Cycling Functions of Hydrothermarchaeota in Hydrothermal Sediment.</title>
        <authorList>
            <person name="Zhou Z."/>
            <person name="Liu Y."/>
            <person name="Xu W."/>
            <person name="Pan J."/>
            <person name="Luo Z.H."/>
            <person name="Li M."/>
        </authorList>
    </citation>
    <scope>NUCLEOTIDE SEQUENCE [LARGE SCALE GENOMIC DNA]</scope>
    <source>
        <strain evidence="7">SpSt-243</strain>
    </source>
</reference>
<dbReference type="Pfam" id="PF00450">
    <property type="entry name" value="Peptidase_S10"/>
    <property type="match status" value="1"/>
</dbReference>
<feature type="signal peptide" evidence="6">
    <location>
        <begin position="1"/>
        <end position="17"/>
    </location>
</feature>
<dbReference type="InterPro" id="IPR029058">
    <property type="entry name" value="AB_hydrolase_fold"/>
</dbReference>
<keyword evidence="2" id="KW-0645">Protease</keyword>
<evidence type="ECO:0000256" key="2">
    <source>
        <dbReference type="ARBA" id="ARBA00022670"/>
    </source>
</evidence>
<evidence type="ECO:0000256" key="1">
    <source>
        <dbReference type="ARBA" id="ARBA00022645"/>
    </source>
</evidence>
<dbReference type="InterPro" id="IPR001563">
    <property type="entry name" value="Peptidase_S10"/>
</dbReference>
<organism evidence="7">
    <name type="scientific">Agrobacterium albertimagni</name>
    <dbReference type="NCBI Taxonomy" id="147266"/>
    <lineage>
        <taxon>Bacteria</taxon>
        <taxon>Pseudomonadati</taxon>
        <taxon>Pseudomonadota</taxon>
        <taxon>Alphaproteobacteria</taxon>
        <taxon>Hyphomicrobiales</taxon>
        <taxon>Rhizobiaceae</taxon>
        <taxon>Rhizobium/Agrobacterium group</taxon>
        <taxon>Agrobacterium</taxon>
    </lineage>
</organism>
<evidence type="ECO:0000256" key="3">
    <source>
        <dbReference type="ARBA" id="ARBA00022729"/>
    </source>
</evidence>
<dbReference type="GO" id="GO:0006508">
    <property type="term" value="P:proteolysis"/>
    <property type="evidence" value="ECO:0007669"/>
    <property type="project" value="UniProtKB-KW"/>
</dbReference>
<evidence type="ECO:0000256" key="4">
    <source>
        <dbReference type="ARBA" id="ARBA00022801"/>
    </source>
</evidence>
<dbReference type="EMBL" id="DSKI01000147">
    <property type="protein sequence ID" value="HEB42619.1"/>
    <property type="molecule type" value="Genomic_DNA"/>
</dbReference>
<evidence type="ECO:0000313" key="7">
    <source>
        <dbReference type="EMBL" id="HEB42619.1"/>
    </source>
</evidence>
<keyword evidence="5" id="KW-0325">Glycoprotein</keyword>
<proteinExistence type="predicted"/>
<sequence length="471" mass="51479">MVLALILLVVTAPASQAAGALPDYEAKAGMLEIGIDPERPDAEIFHMDYILKGGDPTTRPVTFVFNGGPGGSSIFLHMSALGPKTIKTSGDGTFPAVPARLEDNPESWIVFTDLVFTDLVFIDPVDTGYSRMLPSADGKPGDPKPYYNTTADVNSMAIFIRKWLTVNNRWASPKAIAGESYGGLRVAALMRILAENYALNINRAILISPALKVDVDAGNYSILYPMTLLPTQAAIASHHGLNDVKVDEAGMKAVEDYTLNGFLTGLVSIGRSTPEERKIFFDTVARYTGLDPRLVELHNGRIPETLYVGSLLSDRGLILDRYDGTQASDNPTPQEPGLAVLDRSLTVLSGVLLAPFMDHVRNDLGYTSDSPYIPLNLVTNASWDYSGDIGTPDDIGIALAQNPDLKALVVHGYHDLVTNYFLSRYTLEQTTRARGARERLYFGTYPGGHMFYLQSKSRSEFFQDVKGLFEE</sequence>
<keyword evidence="1" id="KW-0121">Carboxypeptidase</keyword>
<dbReference type="GO" id="GO:0004185">
    <property type="term" value="F:serine-type carboxypeptidase activity"/>
    <property type="evidence" value="ECO:0007669"/>
    <property type="project" value="InterPro"/>
</dbReference>
<dbReference type="PANTHER" id="PTHR11802">
    <property type="entry name" value="SERINE PROTEASE FAMILY S10 SERINE CARBOXYPEPTIDASE"/>
    <property type="match status" value="1"/>
</dbReference>
<protein>
    <submittedName>
        <fullName evidence="7">Peptidase S10</fullName>
    </submittedName>
</protein>
<name>A0A7C1NUK9_9HYPH</name>
<gene>
    <name evidence="7" type="ORF">ENP70_02720</name>
</gene>
<keyword evidence="4" id="KW-0378">Hydrolase</keyword>
<dbReference type="PANTHER" id="PTHR11802:SF3">
    <property type="entry name" value="RETINOID-INDUCIBLE SERINE CARBOXYPEPTIDASE"/>
    <property type="match status" value="1"/>
</dbReference>
<evidence type="ECO:0000256" key="6">
    <source>
        <dbReference type="SAM" id="SignalP"/>
    </source>
</evidence>
<evidence type="ECO:0000256" key="5">
    <source>
        <dbReference type="ARBA" id="ARBA00023180"/>
    </source>
</evidence>
<feature type="chain" id="PRO_5028369271" evidence="6">
    <location>
        <begin position="18"/>
        <end position="471"/>
    </location>
</feature>
<dbReference type="SUPFAM" id="SSF53474">
    <property type="entry name" value="alpha/beta-Hydrolases"/>
    <property type="match status" value="1"/>
</dbReference>
<dbReference type="Gene3D" id="3.40.50.1820">
    <property type="entry name" value="alpha/beta hydrolase"/>
    <property type="match status" value="1"/>
</dbReference>
<dbReference type="AlphaFoldDB" id="A0A7C1NUK9"/>
<keyword evidence="3 6" id="KW-0732">Signal</keyword>
<comment type="caution">
    <text evidence="7">The sequence shown here is derived from an EMBL/GenBank/DDBJ whole genome shotgun (WGS) entry which is preliminary data.</text>
</comment>